<proteinExistence type="predicted"/>
<protein>
    <submittedName>
        <fullName evidence="2">Uncharacterized protein</fullName>
    </submittedName>
</protein>
<name>A9KKM6_LACP7</name>
<dbReference type="EMBL" id="CP000885">
    <property type="protein sequence ID" value="ABX41197.1"/>
    <property type="molecule type" value="Genomic_DNA"/>
</dbReference>
<accession>A9KKM6</accession>
<dbReference type="KEGG" id="cpy:Cphy_0810"/>
<sequence>MSDFKKVGQIIERNKVENEKDSKDVTKKKPAFVDDGRSITDMNVEGFSWYMPKKYSTERQKLADLKLTRKERVAMIFGALQAILPVAITMFILLFGAFLLMALWLK</sequence>
<feature type="transmembrane region" description="Helical" evidence="1">
    <location>
        <begin position="76"/>
        <end position="105"/>
    </location>
</feature>
<keyword evidence="1" id="KW-1133">Transmembrane helix</keyword>
<evidence type="ECO:0000256" key="1">
    <source>
        <dbReference type="SAM" id="Phobius"/>
    </source>
</evidence>
<organism evidence="2 3">
    <name type="scientific">Lachnoclostridium phytofermentans (strain ATCC 700394 / DSM 18823 / ISDg)</name>
    <name type="common">Clostridium phytofermentans</name>
    <dbReference type="NCBI Taxonomy" id="357809"/>
    <lineage>
        <taxon>Bacteria</taxon>
        <taxon>Bacillati</taxon>
        <taxon>Bacillota</taxon>
        <taxon>Clostridia</taxon>
        <taxon>Lachnospirales</taxon>
        <taxon>Lachnospiraceae</taxon>
    </lineage>
</organism>
<evidence type="ECO:0000313" key="2">
    <source>
        <dbReference type="EMBL" id="ABX41197.1"/>
    </source>
</evidence>
<dbReference type="AlphaFoldDB" id="A9KKM6"/>
<reference evidence="3" key="1">
    <citation type="submission" date="2007-11" db="EMBL/GenBank/DDBJ databases">
        <title>Complete genome sequence of Clostridium phytofermentans ISDg.</title>
        <authorList>
            <person name="Leschine S.B."/>
            <person name="Warnick T.A."/>
            <person name="Blanchard J.L."/>
            <person name="Schnell D.J."/>
            <person name="Petit E.L."/>
            <person name="LaTouf W.G."/>
            <person name="Copeland A."/>
            <person name="Lucas S."/>
            <person name="Lapidus A."/>
            <person name="Barry K."/>
            <person name="Glavina del Rio T."/>
            <person name="Dalin E."/>
            <person name="Tice H."/>
            <person name="Pitluck S."/>
            <person name="Kiss H."/>
            <person name="Brettin T."/>
            <person name="Bruce D."/>
            <person name="Detter J.C."/>
            <person name="Han C."/>
            <person name="Kuske C."/>
            <person name="Schmutz J."/>
            <person name="Larimer F."/>
            <person name="Land M."/>
            <person name="Hauser L."/>
            <person name="Kyrpides N."/>
            <person name="Kim E.A."/>
            <person name="Richardson P."/>
        </authorList>
    </citation>
    <scope>NUCLEOTIDE SEQUENCE [LARGE SCALE GENOMIC DNA]</scope>
    <source>
        <strain evidence="3">ATCC 700394 / DSM 18823 / ISDg</strain>
    </source>
</reference>
<dbReference type="Proteomes" id="UP000000370">
    <property type="component" value="Chromosome"/>
</dbReference>
<dbReference type="OrthoDB" id="2088382at2"/>
<dbReference type="HOGENOM" id="CLU_2218511_0_0_9"/>
<keyword evidence="3" id="KW-1185">Reference proteome</keyword>
<keyword evidence="1" id="KW-0472">Membrane</keyword>
<evidence type="ECO:0000313" key="3">
    <source>
        <dbReference type="Proteomes" id="UP000000370"/>
    </source>
</evidence>
<gene>
    <name evidence="2" type="ordered locus">Cphy_0810</name>
</gene>
<keyword evidence="1" id="KW-0812">Transmembrane</keyword>
<dbReference type="RefSeq" id="WP_012198842.1">
    <property type="nucleotide sequence ID" value="NC_010001.1"/>
</dbReference>